<dbReference type="AlphaFoldDB" id="A0A0H5QEC4"/>
<proteinExistence type="predicted"/>
<dbReference type="Proteomes" id="UP000182715">
    <property type="component" value="Unassembled WGS sequence"/>
</dbReference>
<protein>
    <submittedName>
        <fullName evidence="1">Uncharacterized protein</fullName>
    </submittedName>
</protein>
<accession>A0A0H5QEC4</accession>
<reference evidence="1 2" key="1">
    <citation type="submission" date="2014-11" db="EMBL/GenBank/DDBJ databases">
        <authorList>
            <person name="Diene M.Seydina."/>
        </authorList>
    </citation>
    <scope>NUCLEOTIDE SEQUENCE [LARGE SCALE GENOMIC DNA]</scope>
    <source>
        <strain evidence="1 2">Neisseria meningitidis CHUV</strain>
    </source>
</reference>
<evidence type="ECO:0000313" key="2">
    <source>
        <dbReference type="Proteomes" id="UP000182715"/>
    </source>
</evidence>
<dbReference type="EMBL" id="CVTF01000126">
    <property type="protein sequence ID" value="CRZ00294.1"/>
    <property type="molecule type" value="Genomic_DNA"/>
</dbReference>
<sequence>MKLSPIPRKCWIFKPNLSRKAVPPYGVDAVPAGYALHPAGQVLIHGAGNRFFPFANNGTVKKTAFSFLKTLFFVA</sequence>
<name>A0A0H5QEC4_NEIMI</name>
<organism evidence="1 2">
    <name type="scientific">Neisseria meningitidis serogroup B</name>
    <dbReference type="NCBI Taxonomy" id="491"/>
    <lineage>
        <taxon>Bacteria</taxon>
        <taxon>Pseudomonadati</taxon>
        <taxon>Pseudomonadota</taxon>
        <taxon>Betaproteobacteria</taxon>
        <taxon>Neisseriales</taxon>
        <taxon>Neisseriaceae</taxon>
        <taxon>Neisseria</taxon>
    </lineage>
</organism>
<evidence type="ECO:0000313" key="1">
    <source>
        <dbReference type="EMBL" id="CRZ00294.1"/>
    </source>
</evidence>